<dbReference type="NCBIfam" id="TIGR01414">
    <property type="entry name" value="autotrans_barl"/>
    <property type="match status" value="1"/>
</dbReference>
<evidence type="ECO:0000313" key="4">
    <source>
        <dbReference type="EMBL" id="OLY44515.1"/>
    </source>
</evidence>
<name>A0A1R0FC17_9HYPH</name>
<dbReference type="SUPFAM" id="SSF103515">
    <property type="entry name" value="Autotransporter"/>
    <property type="match status" value="1"/>
</dbReference>
<keyword evidence="2" id="KW-1133">Transmembrane helix</keyword>
<sequence length="841" mass="87626">MKCLRLKLHSNWLGATALAGTLGIGIFSLTAIQPVTAQSIFLSGGGGGGGSLTGNGGYGAGGFITSTKPEVPNYGGSGTDGGKGGLGGSGSISGKNNLTSEEADALGVTVTPPTDGEGDSHNTGKGGLGGNITAKLAKDITVESIILEAGNGGEPGKTIDGESRTLGIGGNGGDATLTGADRKITINDTISLTSGHAGGSGDQKSNGGKVGFTTGKIIVGADKVAKINLERNDGQLLFRTDEFDATKGDATINLTNTEAWGNNNNYGVTLGDLKIGMGRQVTINGNGDYNISSLIIGTPVNEATIGDESNNTIIAPAKFSTEKDLKLDSSSKLIFYLPENVNNGSSLLRITGKGNIAINDASVELRLAGTDLRNLQPGDQVRLIEGQVIGNSHNSDASVSNGAKTWNFGIATSQDRNLIAALKGPTPPSNTGDETGKGSNSGINDQSGSNSDSGKNNNSGDNNTSGNNSGKGNDTDKHTDSGSHDNSSNNQNTNSDNNNQNNAKGNNGTQPNLIGKDDGKGNIYTDNYGAVTINRAKANAYFQSNAAALNALSYGADQIASIDDYVLPMEVKKFGQTVEGVVFLQGSGFRQKVETGSHIKNDGYHLMGGGGIRYHEDQGNLLATVFIEHGDGDFDTYHQSIHGKGNFSYTGGGLYAKQTWDNGWFIDGSGRAGRVKRDFKSGDIENGGFDDKSSNYYGFHIGGGKELEVSPDNKLTLNGRLLWTEIEDFSTLSKAQEHLGFDSARSVRTHLGARLDHKVTQEAKLYAGAAWEQELDGEIEGKLDSYRVDKPDFSGASAVFEVGGKYEQNQGMQGWVANAGIKGVAGKRDEIAGKVGVGYRW</sequence>
<dbReference type="OrthoDB" id="8146511at2"/>
<feature type="transmembrane region" description="Helical" evidence="2">
    <location>
        <begin position="12"/>
        <end position="32"/>
    </location>
</feature>
<organism evidence="4 5">
    <name type="scientific">Bartonella apis</name>
    <dbReference type="NCBI Taxonomy" id="1686310"/>
    <lineage>
        <taxon>Bacteria</taxon>
        <taxon>Pseudomonadati</taxon>
        <taxon>Pseudomonadota</taxon>
        <taxon>Alphaproteobacteria</taxon>
        <taxon>Hyphomicrobiales</taxon>
        <taxon>Bartonellaceae</taxon>
        <taxon>Bartonella</taxon>
    </lineage>
</organism>
<proteinExistence type="predicted"/>
<keyword evidence="2" id="KW-0472">Membrane</keyword>
<protein>
    <submittedName>
        <fullName evidence="4">Outer membrane autotransporter barrel domain-containing protein</fullName>
    </submittedName>
</protein>
<evidence type="ECO:0000259" key="3">
    <source>
        <dbReference type="PROSITE" id="PS51208"/>
    </source>
</evidence>
<dbReference type="GO" id="GO:0019867">
    <property type="term" value="C:outer membrane"/>
    <property type="evidence" value="ECO:0007669"/>
    <property type="project" value="InterPro"/>
</dbReference>
<comment type="caution">
    <text evidence="4">The sequence shown here is derived from an EMBL/GenBank/DDBJ whole genome shotgun (WGS) entry which is preliminary data.</text>
</comment>
<dbReference type="Proteomes" id="UP000187344">
    <property type="component" value="Unassembled WGS sequence"/>
</dbReference>
<feature type="compositionally biased region" description="Basic and acidic residues" evidence="1">
    <location>
        <begin position="473"/>
        <end position="483"/>
    </location>
</feature>
<dbReference type="InterPro" id="IPR005546">
    <property type="entry name" value="Autotransporte_beta"/>
</dbReference>
<evidence type="ECO:0000256" key="2">
    <source>
        <dbReference type="SAM" id="Phobius"/>
    </source>
</evidence>
<accession>A0A1R0FC17</accession>
<evidence type="ECO:0000256" key="1">
    <source>
        <dbReference type="SAM" id="MobiDB-lite"/>
    </source>
</evidence>
<dbReference type="RefSeq" id="WP_143238493.1">
    <property type="nucleotide sequence ID" value="NZ_CALYQA010000005.1"/>
</dbReference>
<dbReference type="SMART" id="SM00869">
    <property type="entry name" value="Autotransporter"/>
    <property type="match status" value="1"/>
</dbReference>
<gene>
    <name evidence="4" type="ORF">PEB0149_019850</name>
</gene>
<keyword evidence="5" id="KW-1185">Reference proteome</keyword>
<dbReference type="Gene3D" id="2.40.128.130">
    <property type="entry name" value="Autotransporter beta-domain"/>
    <property type="match status" value="1"/>
</dbReference>
<keyword evidence="2" id="KW-0812">Transmembrane</keyword>
<feature type="compositionally biased region" description="Low complexity" evidence="1">
    <location>
        <begin position="485"/>
        <end position="510"/>
    </location>
</feature>
<evidence type="ECO:0000313" key="5">
    <source>
        <dbReference type="Proteomes" id="UP000187344"/>
    </source>
</evidence>
<feature type="compositionally biased region" description="Low complexity" evidence="1">
    <location>
        <begin position="438"/>
        <end position="472"/>
    </location>
</feature>
<dbReference type="PROSITE" id="PS51208">
    <property type="entry name" value="AUTOTRANSPORTER"/>
    <property type="match status" value="1"/>
</dbReference>
<dbReference type="AlphaFoldDB" id="A0A1R0FC17"/>
<dbReference type="InterPro" id="IPR006315">
    <property type="entry name" value="OM_autotransptr_brl_dom"/>
</dbReference>
<dbReference type="InterPro" id="IPR036709">
    <property type="entry name" value="Autotransporte_beta_dom_sf"/>
</dbReference>
<feature type="domain" description="Autotransporter" evidence="3">
    <location>
        <begin position="575"/>
        <end position="841"/>
    </location>
</feature>
<feature type="region of interest" description="Disordered" evidence="1">
    <location>
        <begin position="421"/>
        <end position="518"/>
    </location>
</feature>
<reference evidence="4 5" key="1">
    <citation type="submission" date="2016-12" db="EMBL/GenBank/DDBJ databases">
        <title>Comparative genomics of Bartonella apis.</title>
        <authorList>
            <person name="Engel P."/>
        </authorList>
    </citation>
    <scope>NUCLEOTIDE SEQUENCE [LARGE SCALE GENOMIC DNA]</scope>
    <source>
        <strain evidence="4 5">PEB0149</strain>
    </source>
</reference>
<dbReference type="EMBL" id="LXYT01000001">
    <property type="protein sequence ID" value="OLY44515.1"/>
    <property type="molecule type" value="Genomic_DNA"/>
</dbReference>